<feature type="region of interest" description="Disordered" evidence="2">
    <location>
        <begin position="1"/>
        <end position="24"/>
    </location>
</feature>
<dbReference type="AlphaFoldDB" id="A0A8T3BZY8"/>
<dbReference type="Proteomes" id="UP000829196">
    <property type="component" value="Unassembled WGS sequence"/>
</dbReference>
<organism evidence="3 4">
    <name type="scientific">Dendrobium nobile</name>
    <name type="common">Orchid</name>
    <dbReference type="NCBI Taxonomy" id="94219"/>
    <lineage>
        <taxon>Eukaryota</taxon>
        <taxon>Viridiplantae</taxon>
        <taxon>Streptophyta</taxon>
        <taxon>Embryophyta</taxon>
        <taxon>Tracheophyta</taxon>
        <taxon>Spermatophyta</taxon>
        <taxon>Magnoliopsida</taxon>
        <taxon>Liliopsida</taxon>
        <taxon>Asparagales</taxon>
        <taxon>Orchidaceae</taxon>
        <taxon>Epidendroideae</taxon>
        <taxon>Malaxideae</taxon>
        <taxon>Dendrobiinae</taxon>
        <taxon>Dendrobium</taxon>
    </lineage>
</organism>
<evidence type="ECO:0000256" key="1">
    <source>
        <dbReference type="SAM" id="Coils"/>
    </source>
</evidence>
<evidence type="ECO:0000313" key="3">
    <source>
        <dbReference type="EMBL" id="KAI0522586.1"/>
    </source>
</evidence>
<sequence length="292" mass="33082">MAENPAQRKQPNRNEQPDPPTPHALNRVASKIQHAGWACMNILTSRKTAGALIFTGIFLALAYRNRGRANKFLRRRRGRDAGPGRVEKIRPLLQRSMSIAALHGGRLALERIIDAQEARLNDAKLDQADAEFEELLNPSDGRMHFSKLQSVAGKLEMTGKEDEAVALLKKAIEKATPHEAHELGMLLVEMLIYKGDYDEALTCPWLYDEGITDARAALYKAVIYSIKGDKKAEENYRRFQDIQARLLYPDGPKEETPLYDVVHDFSKFQIIVQNLKKEIEKVKKRKVIIMPG</sequence>
<keyword evidence="1" id="KW-0175">Coiled coil</keyword>
<dbReference type="Gene3D" id="1.25.40.10">
    <property type="entry name" value="Tetratricopeptide repeat domain"/>
    <property type="match status" value="1"/>
</dbReference>
<dbReference type="InterPro" id="IPR011990">
    <property type="entry name" value="TPR-like_helical_dom_sf"/>
</dbReference>
<dbReference type="SMR" id="A0A8T3BZY8"/>
<gene>
    <name evidence="3" type="ORF">KFK09_004966</name>
</gene>
<reference evidence="3" key="1">
    <citation type="journal article" date="2022" name="Front. Genet.">
        <title>Chromosome-Scale Assembly of the Dendrobium nobile Genome Provides Insights Into the Molecular Mechanism of the Biosynthesis of the Medicinal Active Ingredient of Dendrobium.</title>
        <authorList>
            <person name="Xu Q."/>
            <person name="Niu S.-C."/>
            <person name="Li K.-L."/>
            <person name="Zheng P.-J."/>
            <person name="Zhang X.-J."/>
            <person name="Jia Y."/>
            <person name="Liu Y."/>
            <person name="Niu Y.-X."/>
            <person name="Yu L.-H."/>
            <person name="Chen D.-F."/>
            <person name="Zhang G.-Q."/>
        </authorList>
    </citation>
    <scope>NUCLEOTIDE SEQUENCE</scope>
    <source>
        <tissue evidence="3">Leaf</tissue>
    </source>
</reference>
<dbReference type="OrthoDB" id="1425929at2759"/>
<accession>A0A8T3BZY8</accession>
<evidence type="ECO:0000313" key="4">
    <source>
        <dbReference type="Proteomes" id="UP000829196"/>
    </source>
</evidence>
<dbReference type="PANTHER" id="PTHR36350:SF3">
    <property type="entry name" value="TRANSMEMBRANE PROTEIN"/>
    <property type="match status" value="1"/>
</dbReference>
<dbReference type="PANTHER" id="PTHR36350">
    <property type="entry name" value="TRANSMEMBRANE PROTEIN"/>
    <property type="match status" value="1"/>
</dbReference>
<protein>
    <submittedName>
        <fullName evidence="3">Uncharacterized protein</fullName>
    </submittedName>
</protein>
<name>A0A8T3BZY8_DENNO</name>
<evidence type="ECO:0000256" key="2">
    <source>
        <dbReference type="SAM" id="MobiDB-lite"/>
    </source>
</evidence>
<feature type="coiled-coil region" evidence="1">
    <location>
        <begin position="106"/>
        <end position="133"/>
    </location>
</feature>
<comment type="caution">
    <text evidence="3">The sequence shown here is derived from an EMBL/GenBank/DDBJ whole genome shotgun (WGS) entry which is preliminary data.</text>
</comment>
<dbReference type="SUPFAM" id="SSF81901">
    <property type="entry name" value="HCP-like"/>
    <property type="match status" value="1"/>
</dbReference>
<proteinExistence type="predicted"/>
<dbReference type="EMBL" id="JAGYWB010000005">
    <property type="protein sequence ID" value="KAI0522586.1"/>
    <property type="molecule type" value="Genomic_DNA"/>
</dbReference>
<keyword evidence="4" id="KW-1185">Reference proteome</keyword>